<keyword evidence="2" id="KW-1185">Reference proteome</keyword>
<protein>
    <submittedName>
        <fullName evidence="1">Uncharacterized protein</fullName>
    </submittedName>
</protein>
<accession>A0A9P6Q3S3</accession>
<name>A0A9P6Q3S3_9FUNG</name>
<dbReference type="AlphaFoldDB" id="A0A9P6Q3S3"/>
<evidence type="ECO:0000313" key="1">
    <source>
        <dbReference type="EMBL" id="KAG0260026.1"/>
    </source>
</evidence>
<sequence length="121" mass="14208">MSEYGADAGLHWTRTYLREYNALENEIYHLANEIHRIGLVMQKHAAELGAEWTSDNAQYYQDAMAQKSQRIILCRSRLAQLNCRQDAFSERVLELVSYHFPHPLQHPIVYFDNLIECLPEQ</sequence>
<proteinExistence type="predicted"/>
<reference evidence="1" key="1">
    <citation type="journal article" date="2020" name="Fungal Divers.">
        <title>Resolving the Mortierellaceae phylogeny through synthesis of multi-gene phylogenetics and phylogenomics.</title>
        <authorList>
            <person name="Vandepol N."/>
            <person name="Liber J."/>
            <person name="Desiro A."/>
            <person name="Na H."/>
            <person name="Kennedy M."/>
            <person name="Barry K."/>
            <person name="Grigoriev I.V."/>
            <person name="Miller A.N."/>
            <person name="O'Donnell K."/>
            <person name="Stajich J.E."/>
            <person name="Bonito G."/>
        </authorList>
    </citation>
    <scope>NUCLEOTIDE SEQUENCE</scope>
    <source>
        <strain evidence="1">KOD948</strain>
    </source>
</reference>
<dbReference type="EMBL" id="JAAAJA010000167">
    <property type="protein sequence ID" value="KAG0260026.1"/>
    <property type="molecule type" value="Genomic_DNA"/>
</dbReference>
<dbReference type="Proteomes" id="UP000726737">
    <property type="component" value="Unassembled WGS sequence"/>
</dbReference>
<comment type="caution">
    <text evidence="1">The sequence shown here is derived from an EMBL/GenBank/DDBJ whole genome shotgun (WGS) entry which is preliminary data.</text>
</comment>
<organism evidence="1 2">
    <name type="scientific">Mortierella polycephala</name>
    <dbReference type="NCBI Taxonomy" id="41804"/>
    <lineage>
        <taxon>Eukaryota</taxon>
        <taxon>Fungi</taxon>
        <taxon>Fungi incertae sedis</taxon>
        <taxon>Mucoromycota</taxon>
        <taxon>Mortierellomycotina</taxon>
        <taxon>Mortierellomycetes</taxon>
        <taxon>Mortierellales</taxon>
        <taxon>Mortierellaceae</taxon>
        <taxon>Mortierella</taxon>
    </lineage>
</organism>
<evidence type="ECO:0000313" key="2">
    <source>
        <dbReference type="Proteomes" id="UP000726737"/>
    </source>
</evidence>
<gene>
    <name evidence="1" type="ORF">BG011_002196</name>
</gene>